<gene>
    <name evidence="5" type="ORF">SAMN05421538_104257</name>
</gene>
<dbReference type="InterPro" id="IPR015590">
    <property type="entry name" value="Aldehyde_DH_dom"/>
</dbReference>
<proteinExistence type="predicted"/>
<dbReference type="RefSeq" id="WP_090523052.1">
    <property type="nucleotide sequence ID" value="NZ_FNAH01000004.1"/>
</dbReference>
<evidence type="ECO:0000256" key="1">
    <source>
        <dbReference type="ARBA" id="ARBA00013048"/>
    </source>
</evidence>
<feature type="domain" description="Aldehyde dehydrogenase" evidence="4">
    <location>
        <begin position="16"/>
        <end position="479"/>
    </location>
</feature>
<dbReference type="PROSITE" id="PS00070">
    <property type="entry name" value="ALDEHYDE_DEHYDR_CYS"/>
    <property type="match status" value="1"/>
</dbReference>
<dbReference type="InterPro" id="IPR010061">
    <property type="entry name" value="MeMal-semiAld_DH"/>
</dbReference>
<reference evidence="5 6" key="1">
    <citation type="submission" date="2016-10" db="EMBL/GenBank/DDBJ databases">
        <authorList>
            <person name="de Groot N.N."/>
        </authorList>
    </citation>
    <scope>NUCLEOTIDE SEQUENCE [LARGE SCALE GENOMIC DNA]</scope>
    <source>
        <strain evidence="5 6">DSM 22220</strain>
    </source>
</reference>
<dbReference type="InterPro" id="IPR016162">
    <property type="entry name" value="Ald_DH_N"/>
</dbReference>
<keyword evidence="3" id="KW-0520">NAD</keyword>
<dbReference type="FunFam" id="3.40.309.10:FF:000002">
    <property type="entry name" value="Methylmalonate-semialdehyde dehydrogenase (Acylating)"/>
    <property type="match status" value="1"/>
</dbReference>
<dbReference type="GO" id="GO:0006574">
    <property type="term" value="P:L-valine catabolic process"/>
    <property type="evidence" value="ECO:0007669"/>
    <property type="project" value="TreeGrafter"/>
</dbReference>
<dbReference type="Gene3D" id="3.40.605.10">
    <property type="entry name" value="Aldehyde Dehydrogenase, Chain A, domain 1"/>
    <property type="match status" value="1"/>
</dbReference>
<dbReference type="PANTHER" id="PTHR43866">
    <property type="entry name" value="MALONATE-SEMIALDEHYDE DEHYDROGENASE"/>
    <property type="match status" value="1"/>
</dbReference>
<evidence type="ECO:0000256" key="3">
    <source>
        <dbReference type="ARBA" id="ARBA00023027"/>
    </source>
</evidence>
<dbReference type="STRING" id="591205.SAMN05421538_104257"/>
<protein>
    <recommendedName>
        <fullName evidence="1">methylmalonate-semialdehyde dehydrogenase (CoA acylating)</fullName>
        <ecNumber evidence="1">1.2.1.27</ecNumber>
    </recommendedName>
</protein>
<dbReference type="Gene3D" id="3.40.309.10">
    <property type="entry name" value="Aldehyde Dehydrogenase, Chain A, domain 2"/>
    <property type="match status" value="1"/>
</dbReference>
<dbReference type="NCBIfam" id="TIGR01722">
    <property type="entry name" value="MMSDH"/>
    <property type="match status" value="1"/>
</dbReference>
<dbReference type="AlphaFoldDB" id="A0A1G7AWZ0"/>
<dbReference type="Pfam" id="PF00171">
    <property type="entry name" value="Aldedh"/>
    <property type="match status" value="1"/>
</dbReference>
<dbReference type="EMBL" id="FNAH01000004">
    <property type="protein sequence ID" value="SDE18535.1"/>
    <property type="molecule type" value="Genomic_DNA"/>
</dbReference>
<dbReference type="PANTHER" id="PTHR43866:SF4">
    <property type="entry name" value="MALONATE-SEMIALDEHYDE DEHYDROGENASE"/>
    <property type="match status" value="1"/>
</dbReference>
<keyword evidence="2" id="KW-0560">Oxidoreductase</keyword>
<sequence>MREIGHWINGEEVAGTSGRTADVFNPATGEVQGKVALASDAEITAAIDSAAEAQIGWAATNPQRRARVMMKMVALLNRDMDKLAEMLSSEHGKTFPDAKGDVQRGLEVIEFCIGAPHLLKGEFTDGAGPGIDMYSMRQPLGVVAGITPFNFPAMIPLWKMGPALAAGNSMILKPSERDPSVPLMLAALWKEAGLPDGVLQVINGDKSAVDALLHSEAIQAVGFVGSTPIAQYIYEEAAKTGKRAQCFGGAKNHMIIMPDADLDQAADALVGAGYGAAGERCMAISVAVPVGEETADALIERLVPRIEKLKVGPYTAGDDVDYGPVVTKAAKENIHRLVQTGVDQGAELVVDGREFSLQGYEDGFFVGPHLFDRVTPDMDIYKTEIFGPVLSTVRAGSYEEAIKLALDHEYGNGTAIYTRDGDTARDFASRINIGMVGVNVPIPVPLAYHTFGGWKKSGFGDLNQHGPDAFRFYTRTKTVTARWPSGIKEGGEFNFKAME</sequence>
<dbReference type="SUPFAM" id="SSF53720">
    <property type="entry name" value="ALDH-like"/>
    <property type="match status" value="1"/>
</dbReference>
<organism evidence="5 6">
    <name type="scientific">Paracoccus isoporae</name>
    <dbReference type="NCBI Taxonomy" id="591205"/>
    <lineage>
        <taxon>Bacteria</taxon>
        <taxon>Pseudomonadati</taxon>
        <taxon>Pseudomonadota</taxon>
        <taxon>Alphaproteobacteria</taxon>
        <taxon>Rhodobacterales</taxon>
        <taxon>Paracoccaceae</taxon>
        <taxon>Paracoccus</taxon>
    </lineage>
</organism>
<dbReference type="GO" id="GO:0004491">
    <property type="term" value="F:methylmalonate-semialdehyde dehydrogenase (acylating, NAD) activity"/>
    <property type="evidence" value="ECO:0007669"/>
    <property type="project" value="UniProtKB-EC"/>
</dbReference>
<dbReference type="FunFam" id="3.40.605.10:FF:000003">
    <property type="entry name" value="Methylmalonate-semialdehyde dehydrogenase [acylating]"/>
    <property type="match status" value="1"/>
</dbReference>
<evidence type="ECO:0000259" key="4">
    <source>
        <dbReference type="Pfam" id="PF00171"/>
    </source>
</evidence>
<dbReference type="CDD" id="cd07085">
    <property type="entry name" value="ALDH_F6_MMSDH"/>
    <property type="match status" value="1"/>
</dbReference>
<dbReference type="InterPro" id="IPR016160">
    <property type="entry name" value="Ald_DH_CS_CYS"/>
</dbReference>
<evidence type="ECO:0000313" key="6">
    <source>
        <dbReference type="Proteomes" id="UP000199344"/>
    </source>
</evidence>
<dbReference type="Proteomes" id="UP000199344">
    <property type="component" value="Unassembled WGS sequence"/>
</dbReference>
<dbReference type="GO" id="GO:0006210">
    <property type="term" value="P:thymine catabolic process"/>
    <property type="evidence" value="ECO:0007669"/>
    <property type="project" value="TreeGrafter"/>
</dbReference>
<dbReference type="InterPro" id="IPR016163">
    <property type="entry name" value="Ald_DH_C"/>
</dbReference>
<keyword evidence="6" id="KW-1185">Reference proteome</keyword>
<evidence type="ECO:0000313" key="5">
    <source>
        <dbReference type="EMBL" id="SDE18535.1"/>
    </source>
</evidence>
<dbReference type="OrthoDB" id="9812625at2"/>
<dbReference type="EC" id="1.2.1.27" evidence="1"/>
<name>A0A1G7AWZ0_9RHOB</name>
<accession>A0A1G7AWZ0</accession>
<dbReference type="InterPro" id="IPR016161">
    <property type="entry name" value="Ald_DH/histidinol_DH"/>
</dbReference>
<evidence type="ECO:0000256" key="2">
    <source>
        <dbReference type="ARBA" id="ARBA00023002"/>
    </source>
</evidence>